<protein>
    <submittedName>
        <fullName evidence="1">Uncharacterized protein</fullName>
    </submittedName>
</protein>
<comment type="caution">
    <text evidence="1">The sequence shown here is derived from an EMBL/GenBank/DDBJ whole genome shotgun (WGS) entry which is preliminary data.</text>
</comment>
<gene>
    <name evidence="1" type="ORF">LCGC14_1701810</name>
</gene>
<dbReference type="EMBL" id="LAZR01015047">
    <property type="protein sequence ID" value="KKM14875.1"/>
    <property type="molecule type" value="Genomic_DNA"/>
</dbReference>
<name>A0A0F9KHR9_9ZZZZ</name>
<dbReference type="AlphaFoldDB" id="A0A0F9KHR9"/>
<sequence length="64" mass="7089">MMTDETLIAQIHAALPQLKKAISQATEAGLEVWVLVPRSQTTDAKMTITKYFQIAVQRTTEIGT</sequence>
<proteinExistence type="predicted"/>
<reference evidence="1" key="1">
    <citation type="journal article" date="2015" name="Nature">
        <title>Complex archaea that bridge the gap between prokaryotes and eukaryotes.</title>
        <authorList>
            <person name="Spang A."/>
            <person name="Saw J.H."/>
            <person name="Jorgensen S.L."/>
            <person name="Zaremba-Niedzwiedzka K."/>
            <person name="Martijn J."/>
            <person name="Lind A.E."/>
            <person name="van Eijk R."/>
            <person name="Schleper C."/>
            <person name="Guy L."/>
            <person name="Ettema T.J."/>
        </authorList>
    </citation>
    <scope>NUCLEOTIDE SEQUENCE</scope>
</reference>
<evidence type="ECO:0000313" key="1">
    <source>
        <dbReference type="EMBL" id="KKM14875.1"/>
    </source>
</evidence>
<organism evidence="1">
    <name type="scientific">marine sediment metagenome</name>
    <dbReference type="NCBI Taxonomy" id="412755"/>
    <lineage>
        <taxon>unclassified sequences</taxon>
        <taxon>metagenomes</taxon>
        <taxon>ecological metagenomes</taxon>
    </lineage>
</organism>
<accession>A0A0F9KHR9</accession>